<dbReference type="AlphaFoldDB" id="A0A2P5K6V6"/>
<proteinExistence type="predicted"/>
<sequence>MPGSCITVFTRPLSFHGKGGRPNEGGNRDTGTGPAKAGPARPAIDVPDVTHKKAANHQMARLLCACIYRISTPDRCCFQRRFQYRQFIKKRQLEIPVPLLVASPAGNVVLRVELVC</sequence>
<feature type="region of interest" description="Disordered" evidence="1">
    <location>
        <begin position="12"/>
        <end position="43"/>
    </location>
</feature>
<reference evidence="2 3" key="1">
    <citation type="submission" date="2018-01" db="EMBL/GenBank/DDBJ databases">
        <title>Genomic Encyclopedia of Type Strains, Phase III (KMG-III): the genomes of soil and plant-associated and newly described type strains.</title>
        <authorList>
            <person name="Whitman W."/>
        </authorList>
    </citation>
    <scope>NUCLEOTIDE SEQUENCE [LARGE SCALE GENOMIC DNA]</scope>
    <source>
        <strain evidence="2 3">HKI456</strain>
    </source>
</reference>
<keyword evidence="3" id="KW-1185">Reference proteome</keyword>
<gene>
    <name evidence="2" type="ORF">B0O95_1216</name>
</gene>
<dbReference type="Proteomes" id="UP000243096">
    <property type="component" value="Unassembled WGS sequence"/>
</dbReference>
<evidence type="ECO:0000256" key="1">
    <source>
        <dbReference type="SAM" id="MobiDB-lite"/>
    </source>
</evidence>
<accession>A0A2P5K6V6</accession>
<organism evidence="2 3">
    <name type="scientific">Mycetohabitans endofungorum</name>
    <dbReference type="NCBI Taxonomy" id="417203"/>
    <lineage>
        <taxon>Bacteria</taxon>
        <taxon>Pseudomonadati</taxon>
        <taxon>Pseudomonadota</taxon>
        <taxon>Betaproteobacteria</taxon>
        <taxon>Burkholderiales</taxon>
        <taxon>Burkholderiaceae</taxon>
        <taxon>Mycetohabitans</taxon>
    </lineage>
</organism>
<comment type="caution">
    <text evidence="2">The sequence shown here is derived from an EMBL/GenBank/DDBJ whole genome shotgun (WGS) entry which is preliminary data.</text>
</comment>
<protein>
    <submittedName>
        <fullName evidence="2">Uncharacterized protein</fullName>
    </submittedName>
</protein>
<dbReference type="EMBL" id="PRDW01000021">
    <property type="protein sequence ID" value="PPB81383.1"/>
    <property type="molecule type" value="Genomic_DNA"/>
</dbReference>
<evidence type="ECO:0000313" key="3">
    <source>
        <dbReference type="Proteomes" id="UP000243096"/>
    </source>
</evidence>
<evidence type="ECO:0000313" key="2">
    <source>
        <dbReference type="EMBL" id="PPB81383.1"/>
    </source>
</evidence>
<name>A0A2P5K6V6_9BURK</name>